<evidence type="ECO:0000256" key="4">
    <source>
        <dbReference type="SAM" id="Phobius"/>
    </source>
</evidence>
<evidence type="ECO:0000256" key="1">
    <source>
        <dbReference type="ARBA" id="ARBA00011074"/>
    </source>
</evidence>
<dbReference type="PROSITE" id="PS00107">
    <property type="entry name" value="PROTEIN_KINASE_ATP"/>
    <property type="match status" value="1"/>
</dbReference>
<dbReference type="GO" id="GO:0005524">
    <property type="term" value="F:ATP binding"/>
    <property type="evidence" value="ECO:0007669"/>
    <property type="project" value="UniProtKB-UniRule"/>
</dbReference>
<keyword evidence="4" id="KW-0472">Membrane</keyword>
<dbReference type="CDD" id="cd00167">
    <property type="entry name" value="SANT"/>
    <property type="match status" value="1"/>
</dbReference>
<feature type="domain" description="Protein kinase" evidence="5">
    <location>
        <begin position="181"/>
        <end position="552"/>
    </location>
</feature>
<dbReference type="PROSITE" id="PS51293">
    <property type="entry name" value="SANT"/>
    <property type="match status" value="1"/>
</dbReference>
<dbReference type="InterPro" id="IPR001245">
    <property type="entry name" value="Ser-Thr/Tyr_kinase_cat_dom"/>
</dbReference>
<dbReference type="PANTHER" id="PTHR12473:SF8">
    <property type="entry name" value="UBIQUITIN CARBOXYL-TERMINAL HYDROLASE MINDY-4-RELATED"/>
    <property type="match status" value="1"/>
</dbReference>
<protein>
    <recommendedName>
        <fullName evidence="12">Myb-like domain-containing protein</fullName>
    </recommendedName>
</protein>
<dbReference type="Proteomes" id="UP000285624">
    <property type="component" value="Unassembled WGS sequence"/>
</dbReference>
<evidence type="ECO:0008006" key="12">
    <source>
        <dbReference type="Google" id="ProtNLM"/>
    </source>
</evidence>
<dbReference type="GO" id="GO:0004843">
    <property type="term" value="F:cysteine-type deubiquitinase activity"/>
    <property type="evidence" value="ECO:0007669"/>
    <property type="project" value="UniProtKB-EC"/>
</dbReference>
<keyword evidence="4" id="KW-0812">Transmembrane</keyword>
<dbReference type="Gene3D" id="3.30.200.20">
    <property type="entry name" value="Phosphorylase Kinase, domain 1"/>
    <property type="match status" value="1"/>
</dbReference>
<evidence type="ECO:0000313" key="8">
    <source>
        <dbReference type="EMBL" id="RLN46261.1"/>
    </source>
</evidence>
<feature type="domain" description="SANT" evidence="7">
    <location>
        <begin position="1"/>
        <end position="56"/>
    </location>
</feature>
<evidence type="ECO:0000313" key="11">
    <source>
        <dbReference type="Proteomes" id="UP000285883"/>
    </source>
</evidence>
<gene>
    <name evidence="8" type="ORF">BBI17_003333</name>
    <name evidence="9" type="ORF">BBO99_00003301</name>
</gene>
<keyword evidence="4" id="KW-1133">Transmembrane helix</keyword>
<dbReference type="InterPro" id="IPR017884">
    <property type="entry name" value="SANT_dom"/>
</dbReference>
<evidence type="ECO:0000256" key="2">
    <source>
        <dbReference type="PROSITE-ProRule" id="PRU10141"/>
    </source>
</evidence>
<dbReference type="PROSITE" id="PS50011">
    <property type="entry name" value="PROTEIN_KINASE_DOM"/>
    <property type="match status" value="1"/>
</dbReference>
<dbReference type="PROSITE" id="PS50090">
    <property type="entry name" value="MYB_LIKE"/>
    <property type="match status" value="1"/>
</dbReference>
<dbReference type="EMBL" id="MAYM02000059">
    <property type="protein sequence ID" value="RLN46261.1"/>
    <property type="molecule type" value="Genomic_DNA"/>
</dbReference>
<dbReference type="InterPro" id="IPR001005">
    <property type="entry name" value="SANT/Myb"/>
</dbReference>
<dbReference type="Pfam" id="PF07714">
    <property type="entry name" value="PK_Tyr_Ser-Thr"/>
    <property type="match status" value="1"/>
</dbReference>
<evidence type="ECO:0000259" key="7">
    <source>
        <dbReference type="PROSITE" id="PS51293"/>
    </source>
</evidence>
<feature type="region of interest" description="Disordered" evidence="3">
    <location>
        <begin position="56"/>
        <end position="82"/>
    </location>
</feature>
<dbReference type="Pfam" id="PF00249">
    <property type="entry name" value="Myb_DNA-binding"/>
    <property type="match status" value="1"/>
</dbReference>
<accession>A0A3R7NIM9</accession>
<name>A0A3R7NIM9_9STRA</name>
<dbReference type="GO" id="GO:0006508">
    <property type="term" value="P:proteolysis"/>
    <property type="evidence" value="ECO:0007669"/>
    <property type="project" value="UniProtKB-KW"/>
</dbReference>
<dbReference type="InterPro" id="IPR039785">
    <property type="entry name" value="MINY3/4"/>
</dbReference>
<keyword evidence="2" id="KW-0547">Nucleotide-binding</keyword>
<dbReference type="SUPFAM" id="SSF46689">
    <property type="entry name" value="Homeodomain-like"/>
    <property type="match status" value="1"/>
</dbReference>
<keyword evidence="10" id="KW-1185">Reference proteome</keyword>
<keyword evidence="2" id="KW-0067">ATP-binding</keyword>
<organism evidence="9 10">
    <name type="scientific">Phytophthora kernoviae</name>
    <dbReference type="NCBI Taxonomy" id="325452"/>
    <lineage>
        <taxon>Eukaryota</taxon>
        <taxon>Sar</taxon>
        <taxon>Stramenopiles</taxon>
        <taxon>Oomycota</taxon>
        <taxon>Peronosporomycetes</taxon>
        <taxon>Peronosporales</taxon>
        <taxon>Peronosporaceae</taxon>
        <taxon>Phytophthora</taxon>
    </lineage>
</organism>
<feature type="transmembrane region" description="Helical" evidence="4">
    <location>
        <begin position="358"/>
        <end position="381"/>
    </location>
</feature>
<dbReference type="GO" id="GO:0004672">
    <property type="term" value="F:protein kinase activity"/>
    <property type="evidence" value="ECO:0007669"/>
    <property type="project" value="InterPro"/>
</dbReference>
<feature type="domain" description="Myb-like" evidence="6">
    <location>
        <begin position="1"/>
        <end position="52"/>
    </location>
</feature>
<dbReference type="Gene3D" id="1.10.10.60">
    <property type="entry name" value="Homeodomain-like"/>
    <property type="match status" value="1"/>
</dbReference>
<dbReference type="AlphaFoldDB" id="A0A3R7NIM9"/>
<dbReference type="InterPro" id="IPR025257">
    <property type="entry name" value="MINDY-3/4_CD"/>
</dbReference>
<comment type="caution">
    <text evidence="9">The sequence shown here is derived from an EMBL/GenBank/DDBJ whole genome shotgun (WGS) entry which is preliminary data.</text>
</comment>
<evidence type="ECO:0000256" key="3">
    <source>
        <dbReference type="SAM" id="MobiDB-lite"/>
    </source>
</evidence>
<dbReference type="InterPro" id="IPR009057">
    <property type="entry name" value="Homeodomain-like_sf"/>
</dbReference>
<dbReference type="GO" id="GO:0071108">
    <property type="term" value="P:protein K48-linked deubiquitination"/>
    <property type="evidence" value="ECO:0007669"/>
    <property type="project" value="InterPro"/>
</dbReference>
<evidence type="ECO:0000259" key="5">
    <source>
        <dbReference type="PROSITE" id="PS50011"/>
    </source>
</evidence>
<evidence type="ECO:0000259" key="6">
    <source>
        <dbReference type="PROSITE" id="PS50090"/>
    </source>
</evidence>
<dbReference type="EMBL" id="MBDN02000065">
    <property type="protein sequence ID" value="RLN81891.1"/>
    <property type="molecule type" value="Genomic_DNA"/>
</dbReference>
<feature type="compositionally biased region" description="Basic and acidic residues" evidence="3">
    <location>
        <begin position="69"/>
        <end position="82"/>
    </location>
</feature>
<feature type="binding site" evidence="2">
    <location>
        <position position="421"/>
    </location>
    <ligand>
        <name>ATP</name>
        <dbReference type="ChEBI" id="CHEBI:30616"/>
    </ligand>
</feature>
<dbReference type="SMART" id="SM01174">
    <property type="entry name" value="DUF4205"/>
    <property type="match status" value="1"/>
</dbReference>
<dbReference type="PANTHER" id="PTHR12473">
    <property type="entry name" value="UBIQUITIN CARBOXYL-TERMINAL HYDROLASE MINDY-4-RELATED"/>
    <property type="match status" value="1"/>
</dbReference>
<comment type="similarity">
    <text evidence="1">Belongs to the MINDY deubiquitinase family. FAM188 subfamily.</text>
</comment>
<sequence>MEWSKEEITALKKAIKKTSAVEDKNQRWKDIANLVGNGKTKKYCYLKYKELKQEQANAAAKKASPRRQRSVDEKASEVDKDKSVTTKEDAKLVIATDTDKMLSPVDVSASPGAAFVVARRTAVPEIKNVQSSSDMLEVEDCEDMGVLLEQPVAGGSRINRASNGISDVVSNSTKSLAASDIAAVQQLLFGASKKTFSSHWEEQGFVFSTVRDLQYGLVQHQGGPCGILAVVQGYVLRFLLQNILEFPIKSEHYGLVQFVISVLLTKGVDTIKGEMDQLMGGQLIGAHDYCTQDIVNLLLCGYACSNVFNGEQVLEGGSSEDTIVLRGVSSQSTVGFLSLFEAYQNLVPFGMEPALLRLHLVLTAMAVGYGVIFLLCVWIVVYMRHHRSDFAYLKLQRKIGAGASAVVFQGVLHSKIPVAIKVYTPRMLSEETVAEFSHEAALCDYMAPELIEGKAGTAVYGEAADIYSLAITLWDIVNPLGSKYPEANRSHLQVFDSVLVGERPPLSPSMHPELRRLLTEAWHQQPERRPSATYILTALETLQQEVGAHTALGLASAVERTDDSCIVSGQLLIQHMLKLNFVDSMAEACRSPGKVKEPAETGNGFTCCCTLLLATSN</sequence>
<dbReference type="SUPFAM" id="SSF56112">
    <property type="entry name" value="Protein kinase-like (PK-like)"/>
    <property type="match status" value="1"/>
</dbReference>
<dbReference type="Proteomes" id="UP000285883">
    <property type="component" value="Unassembled WGS sequence"/>
</dbReference>
<evidence type="ECO:0000313" key="9">
    <source>
        <dbReference type="EMBL" id="RLN81891.1"/>
    </source>
</evidence>
<dbReference type="Pfam" id="PF13898">
    <property type="entry name" value="MINDY-3_4_CD"/>
    <property type="match status" value="2"/>
</dbReference>
<proteinExistence type="inferred from homology"/>
<dbReference type="Gene3D" id="1.10.510.10">
    <property type="entry name" value="Transferase(Phosphotransferase) domain 1"/>
    <property type="match status" value="1"/>
</dbReference>
<dbReference type="InterPro" id="IPR017441">
    <property type="entry name" value="Protein_kinase_ATP_BS"/>
</dbReference>
<dbReference type="GO" id="GO:1990380">
    <property type="term" value="F:K48-linked deubiquitinase activity"/>
    <property type="evidence" value="ECO:0007669"/>
    <property type="project" value="InterPro"/>
</dbReference>
<reference evidence="10 11" key="1">
    <citation type="submission" date="2018-07" db="EMBL/GenBank/DDBJ databases">
        <title>Genome sequencing of oomycete isolates from Chile give support for New Zealand origin for Phytophthora kernoviae and make available the first Nothophytophthora sp. genome.</title>
        <authorList>
            <person name="Studholme D.J."/>
            <person name="Sanfuentes E."/>
            <person name="Panda P."/>
            <person name="Hill R."/>
            <person name="Sambles C."/>
            <person name="Grant M."/>
            <person name="Williams N.M."/>
            <person name="Mcdougal R.L."/>
        </authorList>
    </citation>
    <scope>NUCLEOTIDE SEQUENCE [LARGE SCALE GENOMIC DNA]</scope>
    <source>
        <strain evidence="8">Chile2</strain>
        <strain evidence="9">Chile4</strain>
    </source>
</reference>
<evidence type="ECO:0000313" key="10">
    <source>
        <dbReference type="Proteomes" id="UP000285624"/>
    </source>
</evidence>
<dbReference type="InterPro" id="IPR000719">
    <property type="entry name" value="Prot_kinase_dom"/>
</dbReference>
<dbReference type="InterPro" id="IPR011009">
    <property type="entry name" value="Kinase-like_dom_sf"/>
</dbReference>